<proteinExistence type="predicted"/>
<dbReference type="Proteomes" id="UP000030361">
    <property type="component" value="Chromosome"/>
</dbReference>
<feature type="domain" description="GGDEF" evidence="2">
    <location>
        <begin position="243"/>
        <end position="378"/>
    </location>
</feature>
<sequence>MNWFLVNLEQVAMNCFIVLGIVMIYHLIVMKTLSYYETKRSQIDYTFGVLNTVSIGYFSVLSFVFQIAAIDPKENTTILNFTVLMVTYVTLYLGFKGGLFVVLVGFIGRIVSTGCSTTDLIFWLFLVATVISLRMIFYITNRPGYRLVKNLLGIELVSLFFYLGLSNDTAGIRLFKHAIHSWEAFSVLSLILGVVLHMLASENDYVAKAAYGASTDGVTKLKNFSEYNLRLEAFFNLNRLKKIPVVLVEIDIDHFKKVNDKHGHPMGNTLLRKFAELLTEESHLVPGTETFRVGGEEFALIMSSIGPEVSRGLITRLQRRWEQVQRTELDLDEPTTLSVGITTIQVTDESYQDVYDRVDHALYRAKKNGRNQIVVMLSD</sequence>
<dbReference type="NCBIfam" id="TIGR00254">
    <property type="entry name" value="GGDEF"/>
    <property type="match status" value="1"/>
</dbReference>
<dbReference type="SMART" id="SM00267">
    <property type="entry name" value="GGDEF"/>
    <property type="match status" value="1"/>
</dbReference>
<dbReference type="GO" id="GO:0043709">
    <property type="term" value="P:cell adhesion involved in single-species biofilm formation"/>
    <property type="evidence" value="ECO:0007669"/>
    <property type="project" value="TreeGrafter"/>
</dbReference>
<dbReference type="AlphaFoldDB" id="A0A1S6QGD2"/>
<dbReference type="SUPFAM" id="SSF55073">
    <property type="entry name" value="Nucleotide cyclase"/>
    <property type="match status" value="1"/>
</dbReference>
<feature type="transmembrane region" description="Helical" evidence="1">
    <location>
        <begin position="120"/>
        <end position="139"/>
    </location>
</feature>
<accession>A0A1S6QGD2</accession>
<evidence type="ECO:0000313" key="3">
    <source>
        <dbReference type="EMBL" id="AQW20662.1"/>
    </source>
</evidence>
<dbReference type="OrthoDB" id="9759607at2"/>
<reference evidence="3 4" key="1">
    <citation type="journal article" date="2015" name="Genome Announc.">
        <title>Genome Sequence of Lactobacillus curieae CCTCC M 2011381T, a Novel Producer of Gamma-aminobutyric Acid.</title>
        <authorList>
            <person name="Wang Y."/>
            <person name="Wang Y."/>
            <person name="Lang C."/>
            <person name="Wei D."/>
            <person name="Xu P."/>
            <person name="Xie J."/>
        </authorList>
    </citation>
    <scope>NUCLEOTIDE SEQUENCE [LARGE SCALE GENOMIC DNA]</scope>
    <source>
        <strain evidence="3 4">CCTCC M 2011381</strain>
    </source>
</reference>
<evidence type="ECO:0000256" key="1">
    <source>
        <dbReference type="SAM" id="Phobius"/>
    </source>
</evidence>
<dbReference type="PANTHER" id="PTHR45138:SF9">
    <property type="entry name" value="DIGUANYLATE CYCLASE DGCM-RELATED"/>
    <property type="match status" value="1"/>
</dbReference>
<keyword evidence="1" id="KW-1133">Transmembrane helix</keyword>
<feature type="transmembrane region" description="Helical" evidence="1">
    <location>
        <begin position="12"/>
        <end position="33"/>
    </location>
</feature>
<feature type="transmembrane region" description="Helical" evidence="1">
    <location>
        <begin position="45"/>
        <end position="69"/>
    </location>
</feature>
<keyword evidence="1" id="KW-0812">Transmembrane</keyword>
<dbReference type="InterPro" id="IPR043128">
    <property type="entry name" value="Rev_trsase/Diguanyl_cyclase"/>
</dbReference>
<keyword evidence="1" id="KW-0472">Membrane</keyword>
<dbReference type="GO" id="GO:0052621">
    <property type="term" value="F:diguanylate cyclase activity"/>
    <property type="evidence" value="ECO:0007669"/>
    <property type="project" value="TreeGrafter"/>
</dbReference>
<dbReference type="Pfam" id="PF00990">
    <property type="entry name" value="GGDEF"/>
    <property type="match status" value="1"/>
</dbReference>
<dbReference type="GO" id="GO:1902201">
    <property type="term" value="P:negative regulation of bacterial-type flagellum-dependent cell motility"/>
    <property type="evidence" value="ECO:0007669"/>
    <property type="project" value="TreeGrafter"/>
</dbReference>
<evidence type="ECO:0000259" key="2">
    <source>
        <dbReference type="PROSITE" id="PS50887"/>
    </source>
</evidence>
<dbReference type="InterPro" id="IPR029787">
    <property type="entry name" value="Nucleotide_cyclase"/>
</dbReference>
<name>A0A1S6QGD2_9LACO</name>
<dbReference type="EMBL" id="CP018906">
    <property type="protein sequence ID" value="AQW20662.1"/>
    <property type="molecule type" value="Genomic_DNA"/>
</dbReference>
<evidence type="ECO:0000313" key="4">
    <source>
        <dbReference type="Proteomes" id="UP000030361"/>
    </source>
</evidence>
<dbReference type="InterPro" id="IPR000160">
    <property type="entry name" value="GGDEF_dom"/>
</dbReference>
<organism evidence="3 4">
    <name type="scientific">Lentilactobacillus curieae</name>
    <dbReference type="NCBI Taxonomy" id="1138822"/>
    <lineage>
        <taxon>Bacteria</taxon>
        <taxon>Bacillati</taxon>
        <taxon>Bacillota</taxon>
        <taxon>Bacilli</taxon>
        <taxon>Lactobacillales</taxon>
        <taxon>Lactobacillaceae</taxon>
        <taxon>Lentilactobacillus</taxon>
    </lineage>
</organism>
<feature type="transmembrane region" description="Helical" evidence="1">
    <location>
        <begin position="151"/>
        <end position="170"/>
    </location>
</feature>
<dbReference type="Gene3D" id="3.30.70.270">
    <property type="match status" value="1"/>
</dbReference>
<keyword evidence="4" id="KW-1185">Reference proteome</keyword>
<dbReference type="KEGG" id="lcu:PL11_001405"/>
<dbReference type="PANTHER" id="PTHR45138">
    <property type="entry name" value="REGULATORY COMPONENTS OF SENSORY TRANSDUCTION SYSTEM"/>
    <property type="match status" value="1"/>
</dbReference>
<feature type="transmembrane region" description="Helical" evidence="1">
    <location>
        <begin position="81"/>
        <end position="108"/>
    </location>
</feature>
<dbReference type="eggNOG" id="COG3706">
    <property type="taxonomic scope" value="Bacteria"/>
</dbReference>
<protein>
    <submittedName>
        <fullName evidence="3">GGDEF domain-containing protein</fullName>
    </submittedName>
</protein>
<gene>
    <name evidence="3" type="ORF">PL11_001405</name>
</gene>
<dbReference type="RefSeq" id="WP_035165803.1">
    <property type="nucleotide sequence ID" value="NZ_CP018906.1"/>
</dbReference>
<dbReference type="InterPro" id="IPR050469">
    <property type="entry name" value="Diguanylate_Cyclase"/>
</dbReference>
<feature type="transmembrane region" description="Helical" evidence="1">
    <location>
        <begin position="182"/>
        <end position="200"/>
    </location>
</feature>
<dbReference type="CDD" id="cd01949">
    <property type="entry name" value="GGDEF"/>
    <property type="match status" value="1"/>
</dbReference>
<dbReference type="PROSITE" id="PS50887">
    <property type="entry name" value="GGDEF"/>
    <property type="match status" value="1"/>
</dbReference>
<dbReference type="GO" id="GO:0005886">
    <property type="term" value="C:plasma membrane"/>
    <property type="evidence" value="ECO:0007669"/>
    <property type="project" value="TreeGrafter"/>
</dbReference>